<keyword evidence="2 6" id="KW-0479">Metal-binding</keyword>
<feature type="binding site" evidence="6">
    <location>
        <position position="74"/>
    </location>
    <ligand>
        <name>[4Fe-4S] cluster</name>
        <dbReference type="ChEBI" id="CHEBI:49883"/>
        <label>2</label>
    </ligand>
</feature>
<protein>
    <recommendedName>
        <fullName evidence="6">Ferredoxin-type protein NapF</fullName>
    </recommendedName>
</protein>
<dbReference type="Gene3D" id="3.30.70.20">
    <property type="match status" value="2"/>
</dbReference>
<feature type="binding site" evidence="6">
    <location>
        <position position="84"/>
    </location>
    <ligand>
        <name>[4Fe-4S] cluster</name>
        <dbReference type="ChEBI" id="CHEBI:49883"/>
        <label>2</label>
    </ligand>
</feature>
<evidence type="ECO:0000256" key="2">
    <source>
        <dbReference type="ARBA" id="ARBA00022723"/>
    </source>
</evidence>
<evidence type="ECO:0000256" key="1">
    <source>
        <dbReference type="ARBA" id="ARBA00022485"/>
    </source>
</evidence>
<feature type="binding site" evidence="6">
    <location>
        <position position="52"/>
    </location>
    <ligand>
        <name>[4Fe-4S] cluster</name>
        <dbReference type="ChEBI" id="CHEBI:49883"/>
        <label>1</label>
    </ligand>
</feature>
<dbReference type="AlphaFoldDB" id="A0A1C6Z7C9"/>
<feature type="binding site" evidence="6">
    <location>
        <position position="152"/>
    </location>
    <ligand>
        <name>[4Fe-4S] cluster</name>
        <dbReference type="ChEBI" id="CHEBI:49883"/>
        <label>3</label>
    </ligand>
</feature>
<proteinExistence type="inferred from homology"/>
<dbReference type="CDD" id="cd10564">
    <property type="entry name" value="NapF_like"/>
    <property type="match status" value="1"/>
</dbReference>
<dbReference type="PANTHER" id="PTHR43687:SF1">
    <property type="entry name" value="FERREDOXIN III"/>
    <property type="match status" value="1"/>
</dbReference>
<feature type="domain" description="4Fe-4S ferredoxin-type" evidence="7">
    <location>
        <begin position="63"/>
        <end position="94"/>
    </location>
</feature>
<dbReference type="GO" id="GO:0051539">
    <property type="term" value="F:4 iron, 4 sulfur cluster binding"/>
    <property type="evidence" value="ECO:0007669"/>
    <property type="project" value="UniProtKB-UniRule"/>
</dbReference>
<name>A0A1C6Z7C9_HAFAL</name>
<comment type="cofactor">
    <cofactor evidence="6">
        <name>[4Fe-4S] cluster</name>
        <dbReference type="ChEBI" id="CHEBI:49883"/>
    </cofactor>
</comment>
<dbReference type="SUPFAM" id="SSF54862">
    <property type="entry name" value="4Fe-4S ferredoxins"/>
    <property type="match status" value="1"/>
</dbReference>
<dbReference type="NCBIfam" id="TIGR00402">
    <property type="entry name" value="napF"/>
    <property type="match status" value="1"/>
</dbReference>
<evidence type="ECO:0000313" key="9">
    <source>
        <dbReference type="Proteomes" id="UP000094844"/>
    </source>
</evidence>
<comment type="similarity">
    <text evidence="6">Belongs to the NapF family.</text>
</comment>
<feature type="binding site" evidence="6">
    <location>
        <position position="80"/>
    </location>
    <ligand>
        <name>[4Fe-4S] cluster</name>
        <dbReference type="ChEBI" id="CHEBI:49883"/>
        <label>2</label>
    </ligand>
</feature>
<evidence type="ECO:0000256" key="6">
    <source>
        <dbReference type="HAMAP-Rule" id="MF_02201"/>
    </source>
</evidence>
<dbReference type="STRING" id="569.A6V27_12965"/>
<feature type="binding site" evidence="6">
    <location>
        <position position="156"/>
    </location>
    <ligand>
        <name>[4Fe-4S] cluster</name>
        <dbReference type="ChEBI" id="CHEBI:49883"/>
        <label>3</label>
    </ligand>
</feature>
<feature type="binding site" evidence="6">
    <location>
        <position position="48"/>
    </location>
    <ligand>
        <name>[4Fe-4S] cluster</name>
        <dbReference type="ChEBI" id="CHEBI:49883"/>
        <label>1</label>
    </ligand>
</feature>
<dbReference type="Pfam" id="PF12838">
    <property type="entry name" value="Fer4_7"/>
    <property type="match status" value="1"/>
</dbReference>
<comment type="function">
    <text evidence="6">Could be involved in the maturation of NapA, the catalytic subunit of the periplasmic nitrate reductase, before its export into the periplasm.</text>
</comment>
<evidence type="ECO:0000256" key="3">
    <source>
        <dbReference type="ARBA" id="ARBA00022737"/>
    </source>
</evidence>
<feature type="binding site" evidence="6">
    <location>
        <position position="42"/>
    </location>
    <ligand>
        <name>[4Fe-4S] cluster</name>
        <dbReference type="ChEBI" id="CHEBI:49883"/>
        <label>1</label>
    </ligand>
</feature>
<evidence type="ECO:0000313" key="8">
    <source>
        <dbReference type="EMBL" id="SCM54974.1"/>
    </source>
</evidence>
<evidence type="ECO:0000256" key="5">
    <source>
        <dbReference type="ARBA" id="ARBA00023014"/>
    </source>
</evidence>
<dbReference type="GO" id="GO:0046872">
    <property type="term" value="F:metal ion binding"/>
    <property type="evidence" value="ECO:0007669"/>
    <property type="project" value="UniProtKB-KW"/>
</dbReference>
<feature type="binding site" evidence="6">
    <location>
        <position position="77"/>
    </location>
    <ligand>
        <name>[4Fe-4S] cluster</name>
        <dbReference type="ChEBI" id="CHEBI:49883"/>
        <label>2</label>
    </ligand>
</feature>
<dbReference type="InterPro" id="IPR050572">
    <property type="entry name" value="Fe-S_Ferredoxin"/>
</dbReference>
<dbReference type="InterPro" id="IPR017896">
    <property type="entry name" value="4Fe4S_Fe-S-bd"/>
</dbReference>
<dbReference type="PROSITE" id="PS00198">
    <property type="entry name" value="4FE4S_FER_1"/>
    <property type="match status" value="1"/>
</dbReference>
<dbReference type="PROSITE" id="PS51379">
    <property type="entry name" value="4FE4S_FER_2"/>
    <property type="match status" value="3"/>
</dbReference>
<dbReference type="PANTHER" id="PTHR43687">
    <property type="entry name" value="ADENYLYLSULFATE REDUCTASE, BETA SUBUNIT"/>
    <property type="match status" value="1"/>
</dbReference>
<sequence>MSPELPMTTLSRRNLLSARWRKPASAQRPPWTIPEPAFIAGCTRCHSCIEQCETGVLIAGDGGFPAIDFHRAECTFCQRCADACELPLFELERTPPWTIQAEIQTNCLTQKGIECRSCQDACEPYAIRFAPHLSGIAKPTVDLDKCTGCGECVRGCPVDAIRITPAAQPETRDAVARNEV</sequence>
<dbReference type="Proteomes" id="UP000094844">
    <property type="component" value="Unassembled WGS sequence"/>
</dbReference>
<comment type="subunit">
    <text evidence="6">Interacts with the cytoplasmic NapA precursor.</text>
</comment>
<dbReference type="InterPro" id="IPR004496">
    <property type="entry name" value="NapF"/>
</dbReference>
<feature type="binding site" evidence="6">
    <location>
        <position position="146"/>
    </location>
    <ligand>
        <name>[4Fe-4S] cluster</name>
        <dbReference type="ChEBI" id="CHEBI:49883"/>
        <label>3</label>
    </ligand>
</feature>
<dbReference type="HAMAP" id="MF_02201">
    <property type="entry name" value="NapF"/>
    <property type="match status" value="1"/>
</dbReference>
<accession>A0A1C6Z7C9</accession>
<keyword evidence="1 6" id="KW-0004">4Fe-4S</keyword>
<keyword evidence="5 6" id="KW-0411">Iron-sulfur</keyword>
<feature type="domain" description="4Fe-4S ferredoxin-type" evidence="7">
    <location>
        <begin position="137"/>
        <end position="166"/>
    </location>
</feature>
<feature type="binding site" evidence="6">
    <location>
        <position position="149"/>
    </location>
    <ligand>
        <name>[4Fe-4S] cluster</name>
        <dbReference type="ChEBI" id="CHEBI:49883"/>
        <label>3</label>
    </ligand>
</feature>
<dbReference type="Pfam" id="PF13187">
    <property type="entry name" value="Fer4_9"/>
    <property type="match status" value="1"/>
</dbReference>
<keyword evidence="4 6" id="KW-0408">Iron</keyword>
<gene>
    <name evidence="6" type="primary">napF</name>
    <name evidence="8" type="ORF">BN1044_04487</name>
</gene>
<reference evidence="8 9" key="1">
    <citation type="submission" date="2016-09" db="EMBL/GenBank/DDBJ databases">
        <authorList>
            <person name="Capua I."/>
            <person name="De Benedictis P."/>
            <person name="Joannis T."/>
            <person name="Lombin L.H."/>
            <person name="Cattoli G."/>
        </authorList>
    </citation>
    <scope>NUCLEOTIDE SEQUENCE [LARGE SCALE GENOMIC DNA]</scope>
    <source>
        <strain evidence="8 9">GB001</strain>
    </source>
</reference>
<keyword evidence="3 6" id="KW-0677">Repeat</keyword>
<feature type="domain" description="4Fe-4S ferredoxin-type" evidence="7">
    <location>
        <begin position="34"/>
        <end position="62"/>
    </location>
</feature>
<comment type="subcellular location">
    <subcellularLocation>
        <location evidence="6">Cytoplasm</location>
    </subcellularLocation>
</comment>
<evidence type="ECO:0000256" key="4">
    <source>
        <dbReference type="ARBA" id="ARBA00023004"/>
    </source>
</evidence>
<feature type="binding site" evidence="6">
    <location>
        <position position="45"/>
    </location>
    <ligand>
        <name>[4Fe-4S] cluster</name>
        <dbReference type="ChEBI" id="CHEBI:49883"/>
        <label>1</label>
    </ligand>
</feature>
<dbReference type="GO" id="GO:0005737">
    <property type="term" value="C:cytoplasm"/>
    <property type="evidence" value="ECO:0007669"/>
    <property type="project" value="UniProtKB-SubCell"/>
</dbReference>
<dbReference type="InterPro" id="IPR017900">
    <property type="entry name" value="4Fe4S_Fe_S_CS"/>
</dbReference>
<organism evidence="8 9">
    <name type="scientific">Hafnia alvei</name>
    <dbReference type="NCBI Taxonomy" id="569"/>
    <lineage>
        <taxon>Bacteria</taxon>
        <taxon>Pseudomonadati</taxon>
        <taxon>Pseudomonadota</taxon>
        <taxon>Gammaproteobacteria</taxon>
        <taxon>Enterobacterales</taxon>
        <taxon>Hafniaceae</taxon>
        <taxon>Hafnia</taxon>
    </lineage>
</organism>
<evidence type="ECO:0000259" key="7">
    <source>
        <dbReference type="PROSITE" id="PS51379"/>
    </source>
</evidence>
<keyword evidence="6" id="KW-0963">Cytoplasm</keyword>
<dbReference type="EMBL" id="FMIQ01000084">
    <property type="protein sequence ID" value="SCM54974.1"/>
    <property type="molecule type" value="Genomic_DNA"/>
</dbReference>